<keyword evidence="3" id="KW-1185">Reference proteome</keyword>
<proteinExistence type="predicted"/>
<feature type="region of interest" description="Disordered" evidence="1">
    <location>
        <begin position="18"/>
        <end position="139"/>
    </location>
</feature>
<name>A0A835F182_9POAL</name>
<feature type="compositionally biased region" description="Acidic residues" evidence="1">
    <location>
        <begin position="124"/>
        <end position="139"/>
    </location>
</feature>
<gene>
    <name evidence="2" type="ORF">HU200_020029</name>
</gene>
<dbReference type="OrthoDB" id="10562611at2759"/>
<organism evidence="2 3">
    <name type="scientific">Digitaria exilis</name>
    <dbReference type="NCBI Taxonomy" id="1010633"/>
    <lineage>
        <taxon>Eukaryota</taxon>
        <taxon>Viridiplantae</taxon>
        <taxon>Streptophyta</taxon>
        <taxon>Embryophyta</taxon>
        <taxon>Tracheophyta</taxon>
        <taxon>Spermatophyta</taxon>
        <taxon>Magnoliopsida</taxon>
        <taxon>Liliopsida</taxon>
        <taxon>Poales</taxon>
        <taxon>Poaceae</taxon>
        <taxon>PACMAD clade</taxon>
        <taxon>Panicoideae</taxon>
        <taxon>Panicodae</taxon>
        <taxon>Paniceae</taxon>
        <taxon>Anthephorinae</taxon>
        <taxon>Digitaria</taxon>
    </lineage>
</organism>
<evidence type="ECO:0000313" key="2">
    <source>
        <dbReference type="EMBL" id="KAF8725502.1"/>
    </source>
</evidence>
<protein>
    <submittedName>
        <fullName evidence="2">Uncharacterized protein</fullName>
    </submittedName>
</protein>
<accession>A0A835F182</accession>
<dbReference type="EMBL" id="JACEFO010001653">
    <property type="protein sequence ID" value="KAF8725502.1"/>
    <property type="molecule type" value="Genomic_DNA"/>
</dbReference>
<feature type="compositionally biased region" description="Acidic residues" evidence="1">
    <location>
        <begin position="101"/>
        <end position="112"/>
    </location>
</feature>
<comment type="caution">
    <text evidence="2">The sequence shown here is derived from an EMBL/GenBank/DDBJ whole genome shotgun (WGS) entry which is preliminary data.</text>
</comment>
<evidence type="ECO:0000256" key="1">
    <source>
        <dbReference type="SAM" id="MobiDB-lite"/>
    </source>
</evidence>
<dbReference type="AlphaFoldDB" id="A0A835F182"/>
<dbReference type="Proteomes" id="UP000636709">
    <property type="component" value="Unassembled WGS sequence"/>
</dbReference>
<dbReference type="Gramene" id="Dexi3B01G0006980.1">
    <property type="protein sequence ID" value="Dexi3B01G0006980.1:cds"/>
    <property type="gene ID" value="Dexi3B01G0006980"/>
</dbReference>
<sequence>MLRSAASTLSGHAAAWLRRLPRSPATPPPGQHLLGGSHHPRAQLQPRHVLPDQGGARDYRRMARRLPPARPDGYSTSEGEVEEEDPDAREWEETPEPAAAGEEDGDDSEEVEGFMLDFSSFPDGDGEGGEEGAEEDGKE</sequence>
<reference evidence="2" key="1">
    <citation type="submission" date="2020-07" db="EMBL/GenBank/DDBJ databases">
        <title>Genome sequence and genetic diversity analysis of an under-domesticated orphan crop, white fonio (Digitaria exilis).</title>
        <authorList>
            <person name="Bennetzen J.L."/>
            <person name="Chen S."/>
            <person name="Ma X."/>
            <person name="Wang X."/>
            <person name="Yssel A.E.J."/>
            <person name="Chaluvadi S.R."/>
            <person name="Johnson M."/>
            <person name="Gangashetty P."/>
            <person name="Hamidou F."/>
            <person name="Sanogo M.D."/>
            <person name="Zwaenepoel A."/>
            <person name="Wallace J."/>
            <person name="Van De Peer Y."/>
            <person name="Van Deynze A."/>
        </authorList>
    </citation>
    <scope>NUCLEOTIDE SEQUENCE</scope>
    <source>
        <tissue evidence="2">Leaves</tissue>
    </source>
</reference>
<evidence type="ECO:0000313" key="3">
    <source>
        <dbReference type="Proteomes" id="UP000636709"/>
    </source>
</evidence>